<feature type="domain" description="Peptidase S54 rhomboid" evidence="7">
    <location>
        <begin position="60"/>
        <end position="194"/>
    </location>
</feature>
<evidence type="ECO:0000256" key="6">
    <source>
        <dbReference type="SAM" id="Phobius"/>
    </source>
</evidence>
<dbReference type="Pfam" id="PF01694">
    <property type="entry name" value="Rhomboid"/>
    <property type="match status" value="1"/>
</dbReference>
<dbReference type="InterPro" id="IPR022764">
    <property type="entry name" value="Peptidase_S54_rhomboid_dom"/>
</dbReference>
<dbReference type="SUPFAM" id="SSF144091">
    <property type="entry name" value="Rhomboid-like"/>
    <property type="match status" value="1"/>
</dbReference>
<evidence type="ECO:0000256" key="3">
    <source>
        <dbReference type="ARBA" id="ARBA00022989"/>
    </source>
</evidence>
<feature type="transmembrane region" description="Helical" evidence="6">
    <location>
        <begin position="174"/>
        <end position="193"/>
    </location>
</feature>
<feature type="transmembrane region" description="Helical" evidence="6">
    <location>
        <begin position="122"/>
        <end position="143"/>
    </location>
</feature>
<reference evidence="8 9" key="1">
    <citation type="submission" date="2016-10" db="EMBL/GenBank/DDBJ databases">
        <authorList>
            <person name="de Groot N.N."/>
        </authorList>
    </citation>
    <scope>NUCLEOTIDE SEQUENCE [LARGE SCALE GENOMIC DNA]</scope>
    <source>
        <strain evidence="8 9">CPCC 202699</strain>
    </source>
</reference>
<dbReference type="Gene3D" id="1.20.1540.10">
    <property type="entry name" value="Rhomboid-like"/>
    <property type="match status" value="1"/>
</dbReference>
<keyword evidence="3 6" id="KW-1133">Transmembrane helix</keyword>
<evidence type="ECO:0000259" key="7">
    <source>
        <dbReference type="Pfam" id="PF01694"/>
    </source>
</evidence>
<dbReference type="InterPro" id="IPR035952">
    <property type="entry name" value="Rhomboid-like_sf"/>
</dbReference>
<evidence type="ECO:0000313" key="8">
    <source>
        <dbReference type="EMBL" id="SDX70802.1"/>
    </source>
</evidence>
<keyword evidence="8" id="KW-0645">Protease</keyword>
<evidence type="ECO:0000256" key="1">
    <source>
        <dbReference type="ARBA" id="ARBA00004141"/>
    </source>
</evidence>
<name>A0A1H3DWB6_9PSEU</name>
<feature type="transmembrane region" description="Helical" evidence="6">
    <location>
        <begin position="21"/>
        <end position="41"/>
    </location>
</feature>
<evidence type="ECO:0000256" key="4">
    <source>
        <dbReference type="ARBA" id="ARBA00023136"/>
    </source>
</evidence>
<feature type="compositionally biased region" description="Low complexity" evidence="5">
    <location>
        <begin position="207"/>
        <end position="222"/>
    </location>
</feature>
<dbReference type="STRING" id="589385.SAMN05421504_103557"/>
<dbReference type="PANTHER" id="PTHR43066">
    <property type="entry name" value="RHOMBOID-RELATED PROTEIN"/>
    <property type="match status" value="1"/>
</dbReference>
<dbReference type="EMBL" id="FNON01000003">
    <property type="protein sequence ID" value="SDX70802.1"/>
    <property type="molecule type" value="Genomic_DNA"/>
</dbReference>
<proteinExistence type="predicted"/>
<gene>
    <name evidence="8" type="ORF">SAMN05421504_103557</name>
</gene>
<feature type="region of interest" description="Disordered" evidence="5">
    <location>
        <begin position="200"/>
        <end position="222"/>
    </location>
</feature>
<dbReference type="GO" id="GO:0004252">
    <property type="term" value="F:serine-type endopeptidase activity"/>
    <property type="evidence" value="ECO:0007669"/>
    <property type="project" value="InterPro"/>
</dbReference>
<keyword evidence="2 6" id="KW-0812">Transmembrane</keyword>
<evidence type="ECO:0000256" key="5">
    <source>
        <dbReference type="SAM" id="MobiDB-lite"/>
    </source>
</evidence>
<dbReference type="Proteomes" id="UP000199515">
    <property type="component" value="Unassembled WGS sequence"/>
</dbReference>
<feature type="transmembrane region" description="Helical" evidence="6">
    <location>
        <begin position="150"/>
        <end position="168"/>
    </location>
</feature>
<keyword evidence="4 6" id="KW-0472">Membrane</keyword>
<accession>A0A1H3DWB6</accession>
<sequence length="222" mass="24265">MDIIGEGPGTAEEMIAEAKKALWIMVGFLAIIWTVQIFNALNGYDLTREYGIEAREPGSLPEIFTAPFIHGSWAHIEGNSGPLFIFGFLAAYRGVKKFIAVTVLIAIASGLGVWFFSPSMTVTAGASGMVFGYFGYIIVRGLFDRHRIDIVIGLVMALCFAYQFSSLLPGEAQVSWQGHSFGFVGGIIGGWLFRDRRRKPAAPEPETPTFTDPTTTLFPKDA</sequence>
<keyword evidence="9" id="KW-1185">Reference proteome</keyword>
<evidence type="ECO:0000313" key="9">
    <source>
        <dbReference type="Proteomes" id="UP000199515"/>
    </source>
</evidence>
<organism evidence="8 9">
    <name type="scientific">Amycolatopsis xylanica</name>
    <dbReference type="NCBI Taxonomy" id="589385"/>
    <lineage>
        <taxon>Bacteria</taxon>
        <taxon>Bacillati</taxon>
        <taxon>Actinomycetota</taxon>
        <taxon>Actinomycetes</taxon>
        <taxon>Pseudonocardiales</taxon>
        <taxon>Pseudonocardiaceae</taxon>
        <taxon>Amycolatopsis</taxon>
    </lineage>
</organism>
<dbReference type="GO" id="GO:0016020">
    <property type="term" value="C:membrane"/>
    <property type="evidence" value="ECO:0007669"/>
    <property type="project" value="UniProtKB-SubCell"/>
</dbReference>
<comment type="subcellular location">
    <subcellularLocation>
        <location evidence="1">Membrane</location>
        <topology evidence="1">Multi-pass membrane protein</topology>
    </subcellularLocation>
</comment>
<feature type="transmembrane region" description="Helical" evidence="6">
    <location>
        <begin position="98"/>
        <end position="116"/>
    </location>
</feature>
<evidence type="ECO:0000256" key="2">
    <source>
        <dbReference type="ARBA" id="ARBA00022692"/>
    </source>
</evidence>
<dbReference type="GO" id="GO:0006508">
    <property type="term" value="P:proteolysis"/>
    <property type="evidence" value="ECO:0007669"/>
    <property type="project" value="UniProtKB-KW"/>
</dbReference>
<protein>
    <submittedName>
        <fullName evidence="8">Membrane associated serine protease, rhomboid family</fullName>
    </submittedName>
</protein>
<keyword evidence="8" id="KW-0378">Hydrolase</keyword>
<dbReference type="AlphaFoldDB" id="A0A1H3DWB6"/>